<dbReference type="Pfam" id="PF13624">
    <property type="entry name" value="SurA_N_3"/>
    <property type="match status" value="1"/>
</dbReference>
<dbReference type="EMBL" id="MHNN01000006">
    <property type="protein sequence ID" value="OGZ46677.1"/>
    <property type="molecule type" value="Genomic_DNA"/>
</dbReference>
<dbReference type="PANTHER" id="PTHR47245">
    <property type="entry name" value="PEPTIDYLPROLYL ISOMERASE"/>
    <property type="match status" value="1"/>
</dbReference>
<dbReference type="Gene3D" id="1.10.4030.10">
    <property type="entry name" value="Porin chaperone SurA, peptide-binding domain"/>
    <property type="match status" value="1"/>
</dbReference>
<evidence type="ECO:0000256" key="1">
    <source>
        <dbReference type="SAM" id="Coils"/>
    </source>
</evidence>
<evidence type="ECO:0000313" key="4">
    <source>
        <dbReference type="EMBL" id="OGZ46677.1"/>
    </source>
</evidence>
<feature type="transmembrane region" description="Helical" evidence="3">
    <location>
        <begin position="37"/>
        <end position="57"/>
    </location>
</feature>
<dbReference type="SUPFAM" id="SSF109998">
    <property type="entry name" value="Triger factor/SurA peptide-binding domain-like"/>
    <property type="match status" value="1"/>
</dbReference>
<dbReference type="InterPro" id="IPR050245">
    <property type="entry name" value="PrsA_foldase"/>
</dbReference>
<comment type="caution">
    <text evidence="4">The sequence shown here is derived from an EMBL/GenBank/DDBJ whole genome shotgun (WGS) entry which is preliminary data.</text>
</comment>
<dbReference type="InterPro" id="IPR027304">
    <property type="entry name" value="Trigger_fact/SurA_dom_sf"/>
</dbReference>
<keyword evidence="3" id="KW-0472">Membrane</keyword>
<feature type="region of interest" description="Disordered" evidence="2">
    <location>
        <begin position="1"/>
        <end position="20"/>
    </location>
</feature>
<dbReference type="PANTHER" id="PTHR47245:SF2">
    <property type="entry name" value="PEPTIDYL-PROLYL CIS-TRANS ISOMERASE HP_0175-RELATED"/>
    <property type="match status" value="1"/>
</dbReference>
<evidence type="ECO:0000256" key="3">
    <source>
        <dbReference type="SAM" id="Phobius"/>
    </source>
</evidence>
<accession>A0A1G2G914</accession>
<name>A0A1G2G914_9BACT</name>
<keyword evidence="1" id="KW-0175">Coiled coil</keyword>
<evidence type="ECO:0000313" key="5">
    <source>
        <dbReference type="Proteomes" id="UP000176576"/>
    </source>
</evidence>
<dbReference type="Proteomes" id="UP000176576">
    <property type="component" value="Unassembled WGS sequence"/>
</dbReference>
<evidence type="ECO:0008006" key="6">
    <source>
        <dbReference type="Google" id="ProtNLM"/>
    </source>
</evidence>
<dbReference type="STRING" id="1802117.A3J54_01635"/>
<proteinExistence type="predicted"/>
<organism evidence="4 5">
    <name type="scientific">Candidatus Ryanbacteria bacterium RIFCSPHIGHO2_02_FULL_45_13b</name>
    <dbReference type="NCBI Taxonomy" id="1802117"/>
    <lineage>
        <taxon>Bacteria</taxon>
        <taxon>Candidatus Ryaniibacteriota</taxon>
    </lineage>
</organism>
<evidence type="ECO:0000256" key="2">
    <source>
        <dbReference type="SAM" id="MobiDB-lite"/>
    </source>
</evidence>
<protein>
    <recommendedName>
        <fullName evidence="6">SurA N-terminal domain-containing protein</fullName>
    </recommendedName>
</protein>
<keyword evidence="3" id="KW-0812">Transmembrane</keyword>
<gene>
    <name evidence="4" type="ORF">A3J54_01635</name>
</gene>
<sequence length="227" mass="25547">MTSMDQHNISEESPVSPPQTEIVTPSVPLLTAPKKHVVRWVVLIVIVGILLALLYMFRGMFVAALIDGTPISRFAVVRELEHQSGAQVLDTLVNQALVEKKAAEEGIMVSDEDIEQALSDIRASLSAQNMTLEDALEAENVTLEQVQKTIRFQKLAERLLEDQIRISEEEIKTYMEQNKDFLPPAGSPEEQKTMVQDMLRQQKFSSVFSAWLSAAKAEANISYWKKY</sequence>
<keyword evidence="3" id="KW-1133">Transmembrane helix</keyword>
<dbReference type="AlphaFoldDB" id="A0A1G2G914"/>
<reference evidence="4 5" key="1">
    <citation type="journal article" date="2016" name="Nat. Commun.">
        <title>Thousands of microbial genomes shed light on interconnected biogeochemical processes in an aquifer system.</title>
        <authorList>
            <person name="Anantharaman K."/>
            <person name="Brown C.T."/>
            <person name="Hug L.A."/>
            <person name="Sharon I."/>
            <person name="Castelle C.J."/>
            <person name="Probst A.J."/>
            <person name="Thomas B.C."/>
            <person name="Singh A."/>
            <person name="Wilkins M.J."/>
            <person name="Karaoz U."/>
            <person name="Brodie E.L."/>
            <person name="Williams K.H."/>
            <person name="Hubbard S.S."/>
            <person name="Banfield J.F."/>
        </authorList>
    </citation>
    <scope>NUCLEOTIDE SEQUENCE [LARGE SCALE GENOMIC DNA]</scope>
</reference>
<feature type="coiled-coil region" evidence="1">
    <location>
        <begin position="129"/>
        <end position="177"/>
    </location>
</feature>